<comment type="caution">
    <text evidence="1">The sequence shown here is derived from an EMBL/GenBank/DDBJ whole genome shotgun (WGS) entry which is preliminary data.</text>
</comment>
<reference evidence="1" key="1">
    <citation type="submission" date="2023-01" db="EMBL/GenBank/DDBJ databases">
        <title>Human gut microbiome strain richness.</title>
        <authorList>
            <person name="Chen-Liaw A."/>
        </authorList>
    </citation>
    <scope>NUCLEOTIDE SEQUENCE</scope>
    <source>
        <strain evidence="1">D43st1_D9_D43t1_170807</strain>
    </source>
</reference>
<dbReference type="Proteomes" id="UP001213042">
    <property type="component" value="Unassembled WGS sequence"/>
</dbReference>
<protein>
    <submittedName>
        <fullName evidence="1">DUF2513 domain-containing protein</fullName>
    </submittedName>
</protein>
<gene>
    <name evidence="1" type="ORF">PNW00_12905</name>
</gene>
<accession>A0AAW6EHJ5</accession>
<dbReference type="EMBL" id="JAQMLU010000029">
    <property type="protein sequence ID" value="MDB8751340.1"/>
    <property type="molecule type" value="Genomic_DNA"/>
</dbReference>
<name>A0AAW6EHJ5_9FIRM</name>
<dbReference type="InterPro" id="IPR019650">
    <property type="entry name" value="DUF2513"/>
</dbReference>
<dbReference type="Pfam" id="PF10711">
    <property type="entry name" value="DUF2513"/>
    <property type="match status" value="1"/>
</dbReference>
<evidence type="ECO:0000313" key="2">
    <source>
        <dbReference type="Proteomes" id="UP001213042"/>
    </source>
</evidence>
<dbReference type="RefSeq" id="WP_195221770.1">
    <property type="nucleotide sequence ID" value="NZ_JADMWL010000028.1"/>
</dbReference>
<evidence type="ECO:0000313" key="1">
    <source>
        <dbReference type="EMBL" id="MDB8751340.1"/>
    </source>
</evidence>
<dbReference type="AlphaFoldDB" id="A0AAW6EHJ5"/>
<proteinExistence type="predicted"/>
<sequence length="125" mass="14381">MKLNYDCVRELLLTLEENLVMDDSLSFPSLTLKQVCEKMPDFSRADIAYASTKLLEAEYIEANSIESDSKIIKIVYSSITYEGHQYLDSIRDSKLWNTVKKNAKALTFELVKKLAEIYVVNQFTP</sequence>
<organism evidence="1 2">
    <name type="scientific">Ruminococcus bicirculans</name>
    <name type="common">ex Wegman et al. 2014</name>
    <dbReference type="NCBI Taxonomy" id="1160721"/>
    <lineage>
        <taxon>Bacteria</taxon>
        <taxon>Bacillati</taxon>
        <taxon>Bacillota</taxon>
        <taxon>Clostridia</taxon>
        <taxon>Eubacteriales</taxon>
        <taxon>Oscillospiraceae</taxon>
        <taxon>Ruminococcus</taxon>
    </lineage>
</organism>